<evidence type="ECO:0000313" key="2">
    <source>
        <dbReference type="EMBL" id="OUT21832.1"/>
    </source>
</evidence>
<dbReference type="AlphaFoldDB" id="A0A1Z8JN19"/>
<dbReference type="VEuPathDB" id="FungiDB:C5L36_0E04280"/>
<dbReference type="GO" id="GO:0005758">
    <property type="term" value="C:mitochondrial intermembrane space"/>
    <property type="evidence" value="ECO:0007669"/>
    <property type="project" value="InterPro"/>
</dbReference>
<dbReference type="InterPro" id="IPR037365">
    <property type="entry name" value="Slowmo/Ups"/>
</dbReference>
<reference evidence="2 3" key="1">
    <citation type="submission" date="2017-05" db="EMBL/GenBank/DDBJ databases">
        <title>The Genome Sequence of Candida krusei Ckrusei653.</title>
        <authorList>
            <person name="Cuomo C."/>
            <person name="Forche A."/>
            <person name="Young S."/>
            <person name="Abouelleil A."/>
            <person name="Cao P."/>
            <person name="Chapman S."/>
            <person name="Cusick C."/>
            <person name="Shea T."/>
            <person name="Nusbaum C."/>
            <person name="Birren B."/>
        </authorList>
    </citation>
    <scope>NUCLEOTIDE SEQUENCE [LARGE SCALE GENOMIC DNA]</scope>
    <source>
        <strain evidence="2 3">Ckrusei653</strain>
    </source>
</reference>
<name>A0A1Z8JN19_PICKU</name>
<organism evidence="2 3">
    <name type="scientific">Pichia kudriavzevii</name>
    <name type="common">Yeast</name>
    <name type="synonym">Issatchenkia orientalis</name>
    <dbReference type="NCBI Taxonomy" id="4909"/>
    <lineage>
        <taxon>Eukaryota</taxon>
        <taxon>Fungi</taxon>
        <taxon>Dikarya</taxon>
        <taxon>Ascomycota</taxon>
        <taxon>Saccharomycotina</taxon>
        <taxon>Pichiomycetes</taxon>
        <taxon>Pichiales</taxon>
        <taxon>Pichiaceae</taxon>
        <taxon>Pichia</taxon>
    </lineage>
</organism>
<dbReference type="PANTHER" id="PTHR11158">
    <property type="entry name" value="MSF1/PX19 RELATED"/>
    <property type="match status" value="1"/>
</dbReference>
<dbReference type="InterPro" id="IPR006797">
    <property type="entry name" value="PRELI/MSF1_dom"/>
</dbReference>
<dbReference type="EMBL" id="NHMM01000004">
    <property type="protein sequence ID" value="OUT21832.1"/>
    <property type="molecule type" value="Genomic_DNA"/>
</dbReference>
<feature type="domain" description="PRELI/MSF1" evidence="1">
    <location>
        <begin position="1"/>
        <end position="171"/>
    </location>
</feature>
<proteinExistence type="predicted"/>
<dbReference type="Proteomes" id="UP000195871">
    <property type="component" value="Unassembled WGS sequence"/>
</dbReference>
<comment type="caution">
    <text evidence="2">The sequence shown here is derived from an EMBL/GenBank/DDBJ whole genome shotgun (WGS) entry which is preliminary data.</text>
</comment>
<sequence>MKEFNQTLVFDYPWDYVSAANWRKYPNKMSTHVVAVDVLNREFDPIQQTLLTERLIKCEQNIPSWLQVIIPNVNVSYVREVSIINLQNQTLTMRSINLTMKNLLKVYETVQYEPASDPNKTTFTQCARLSSNQPWIGPKIESWALATFAQNAAKGKMGFDSVLQLGLLPNLIEDLNNRKDDILDDIEKVSSKIIDEIKSCNAFKDINNISLDVLKDLTIDANKKLQLPDKDITDEILETLNLHRILVNNAISHHTSEIIHQLQVQISKIFSNKKD</sequence>
<dbReference type="PROSITE" id="PS50904">
    <property type="entry name" value="PRELI_MSF1"/>
    <property type="match status" value="1"/>
</dbReference>
<gene>
    <name evidence="2" type="ORF">CAS74_002811</name>
</gene>
<protein>
    <recommendedName>
        <fullName evidence="1">PRELI/MSF1 domain-containing protein</fullName>
    </recommendedName>
</protein>
<evidence type="ECO:0000259" key="1">
    <source>
        <dbReference type="PROSITE" id="PS50904"/>
    </source>
</evidence>
<accession>A0A1Z8JN19</accession>
<evidence type="ECO:0000313" key="3">
    <source>
        <dbReference type="Proteomes" id="UP000195871"/>
    </source>
</evidence>
<dbReference type="Pfam" id="PF04707">
    <property type="entry name" value="PRELI"/>
    <property type="match status" value="1"/>
</dbReference>